<gene>
    <name evidence="2" type="ORF">M9458_021744</name>
</gene>
<evidence type="ECO:0000256" key="1">
    <source>
        <dbReference type="SAM" id="MobiDB-lite"/>
    </source>
</evidence>
<sequence>SQKERAQWEVGVGHAEAALQMTREERNENYTFIYIDKEPSAAAAASTLAPAPAPAAETVTSPRATVKNRPERKQRRSKGSAGAKDEPIPRRQQPRRQCSINSSGETSSPNQGEDDMDRDEPCSPAKPEPRPKEPSPPPVRTPWKTAAARKLLPLSITMKKLNVEIIKCDWQLPKQKLELPKKTESEKRPSEQVQSPE</sequence>
<feature type="non-terminal residue" evidence="2">
    <location>
        <position position="1"/>
    </location>
</feature>
<feature type="compositionally biased region" description="Basic and acidic residues" evidence="1">
    <location>
        <begin position="175"/>
        <end position="190"/>
    </location>
</feature>
<protein>
    <submittedName>
        <fullName evidence="2">Uncharacterized protein</fullName>
    </submittedName>
</protein>
<evidence type="ECO:0000313" key="2">
    <source>
        <dbReference type="EMBL" id="KAL0182369.1"/>
    </source>
</evidence>
<reference evidence="2 3" key="1">
    <citation type="submission" date="2024-05" db="EMBL/GenBank/DDBJ databases">
        <title>Genome sequencing and assembly of Indian major carp, Cirrhinus mrigala (Hamilton, 1822).</title>
        <authorList>
            <person name="Mohindra V."/>
            <person name="Chowdhury L.M."/>
            <person name="Lal K."/>
            <person name="Jena J.K."/>
        </authorList>
    </citation>
    <scope>NUCLEOTIDE SEQUENCE [LARGE SCALE GENOMIC DNA]</scope>
    <source>
        <strain evidence="2">CM1030</strain>
        <tissue evidence="2">Blood</tissue>
    </source>
</reference>
<accession>A0ABD0Q856</accession>
<dbReference type="EMBL" id="JAMKFB020000010">
    <property type="protein sequence ID" value="KAL0182369.1"/>
    <property type="molecule type" value="Genomic_DNA"/>
</dbReference>
<dbReference type="AlphaFoldDB" id="A0ABD0Q856"/>
<feature type="compositionally biased region" description="Polar residues" evidence="1">
    <location>
        <begin position="98"/>
        <end position="111"/>
    </location>
</feature>
<feature type="region of interest" description="Disordered" evidence="1">
    <location>
        <begin position="171"/>
        <end position="197"/>
    </location>
</feature>
<feature type="compositionally biased region" description="Low complexity" evidence="1">
    <location>
        <begin position="42"/>
        <end position="62"/>
    </location>
</feature>
<dbReference type="Proteomes" id="UP001529510">
    <property type="component" value="Unassembled WGS sequence"/>
</dbReference>
<comment type="caution">
    <text evidence="2">The sequence shown here is derived from an EMBL/GenBank/DDBJ whole genome shotgun (WGS) entry which is preliminary data.</text>
</comment>
<name>A0ABD0Q856_CIRMR</name>
<evidence type="ECO:0000313" key="3">
    <source>
        <dbReference type="Proteomes" id="UP001529510"/>
    </source>
</evidence>
<feature type="non-terminal residue" evidence="2">
    <location>
        <position position="197"/>
    </location>
</feature>
<feature type="region of interest" description="Disordered" evidence="1">
    <location>
        <begin position="42"/>
        <end position="144"/>
    </location>
</feature>
<organism evidence="2 3">
    <name type="scientific">Cirrhinus mrigala</name>
    <name type="common">Mrigala</name>
    <dbReference type="NCBI Taxonomy" id="683832"/>
    <lineage>
        <taxon>Eukaryota</taxon>
        <taxon>Metazoa</taxon>
        <taxon>Chordata</taxon>
        <taxon>Craniata</taxon>
        <taxon>Vertebrata</taxon>
        <taxon>Euteleostomi</taxon>
        <taxon>Actinopterygii</taxon>
        <taxon>Neopterygii</taxon>
        <taxon>Teleostei</taxon>
        <taxon>Ostariophysi</taxon>
        <taxon>Cypriniformes</taxon>
        <taxon>Cyprinidae</taxon>
        <taxon>Labeoninae</taxon>
        <taxon>Labeonini</taxon>
        <taxon>Cirrhinus</taxon>
    </lineage>
</organism>
<keyword evidence="3" id="KW-1185">Reference proteome</keyword>
<proteinExistence type="predicted"/>